<feature type="region of interest" description="Disordered" evidence="2">
    <location>
        <begin position="1"/>
        <end position="26"/>
    </location>
</feature>
<dbReference type="InterPro" id="IPR038718">
    <property type="entry name" value="SNF2-like_sf"/>
</dbReference>
<proteinExistence type="predicted"/>
<keyword evidence="1" id="KW-0067">ATP-binding</keyword>
<dbReference type="Gene3D" id="3.40.50.10810">
    <property type="entry name" value="Tandem AAA-ATPase domain"/>
    <property type="match status" value="1"/>
</dbReference>
<dbReference type="InterPro" id="IPR000330">
    <property type="entry name" value="SNF2_N"/>
</dbReference>
<evidence type="ECO:0000256" key="2">
    <source>
        <dbReference type="SAM" id="MobiDB-lite"/>
    </source>
</evidence>
<evidence type="ECO:0000259" key="3">
    <source>
        <dbReference type="Pfam" id="PF00176"/>
    </source>
</evidence>
<dbReference type="SUPFAM" id="SSF52540">
    <property type="entry name" value="P-loop containing nucleoside triphosphate hydrolases"/>
    <property type="match status" value="1"/>
</dbReference>
<dbReference type="InterPro" id="IPR027417">
    <property type="entry name" value="P-loop_NTPase"/>
</dbReference>
<sequence>MRQLLGTPPPHVQQRRPRYRENDQLPGRLAADDARATPGHCPADYPPPILGADANSYLPEFSWAVAHGSPAKRQAAFDSGADIIFLNHDGVNWVAENLHVLKGFSHCTVDEYTAYKNRTTDRSKAMGLIANEIEYITMLSGTPNSNRITDLWFPAFMLDGGKRLGESFYKFQQQTCTPMDIPGASSPYAKNWVEKEGARDVVAQLLSDITIRHVLEDCVDMPANTRRTLQVEMPAAVMKQYRELEKRAVLETAGGVITAVHAGAKATKILQLLSGAVYGAEGEIIKIHPHRAELVIDLVLQREQSVVAFNWKHERDSLVALATKHKIPSP</sequence>
<dbReference type="AlphaFoldDB" id="A0A6C0U557"/>
<evidence type="ECO:0000256" key="1">
    <source>
        <dbReference type="ARBA" id="ARBA00022806"/>
    </source>
</evidence>
<dbReference type="Proteomes" id="UP000477680">
    <property type="component" value="Chromosome"/>
</dbReference>
<keyword evidence="1" id="KW-0347">Helicase</keyword>
<keyword evidence="5" id="KW-1185">Reference proteome</keyword>
<dbReference type="KEGG" id="kim:G3T16_18660"/>
<name>A0A6C0U557_9GAMM</name>
<keyword evidence="1" id="KW-0378">Hydrolase</keyword>
<evidence type="ECO:0000313" key="4">
    <source>
        <dbReference type="EMBL" id="QIB67116.1"/>
    </source>
</evidence>
<gene>
    <name evidence="4" type="ORF">G3T16_18660</name>
</gene>
<dbReference type="GO" id="GO:0005524">
    <property type="term" value="F:ATP binding"/>
    <property type="evidence" value="ECO:0007669"/>
    <property type="project" value="InterPro"/>
</dbReference>
<accession>A0A6C0U557</accession>
<protein>
    <recommendedName>
        <fullName evidence="3">SNF2 N-terminal domain-containing protein</fullName>
    </recommendedName>
</protein>
<dbReference type="EMBL" id="CP048711">
    <property type="protein sequence ID" value="QIB67116.1"/>
    <property type="molecule type" value="Genomic_DNA"/>
</dbReference>
<dbReference type="Pfam" id="PF00176">
    <property type="entry name" value="SNF2-rel_dom"/>
    <property type="match status" value="1"/>
</dbReference>
<dbReference type="RefSeq" id="WP_163496543.1">
    <property type="nucleotide sequence ID" value="NZ_CP048711.1"/>
</dbReference>
<keyword evidence="1" id="KW-0547">Nucleotide-binding</keyword>
<reference evidence="4 5" key="1">
    <citation type="submission" date="2020-02" db="EMBL/GenBank/DDBJ databases">
        <title>Genome sequencing for Kineobactrum sp. M2.</title>
        <authorList>
            <person name="Park S.-J."/>
        </authorList>
    </citation>
    <scope>NUCLEOTIDE SEQUENCE [LARGE SCALE GENOMIC DNA]</scope>
    <source>
        <strain evidence="4 5">M2</strain>
    </source>
</reference>
<feature type="domain" description="SNF2 N-terminal" evidence="3">
    <location>
        <begin position="57"/>
        <end position="259"/>
    </location>
</feature>
<evidence type="ECO:0000313" key="5">
    <source>
        <dbReference type="Proteomes" id="UP000477680"/>
    </source>
</evidence>
<organism evidence="4 5">
    <name type="scientific">Kineobactrum salinum</name>
    <dbReference type="NCBI Taxonomy" id="2708301"/>
    <lineage>
        <taxon>Bacteria</taxon>
        <taxon>Pseudomonadati</taxon>
        <taxon>Pseudomonadota</taxon>
        <taxon>Gammaproteobacteria</taxon>
        <taxon>Cellvibrionales</taxon>
        <taxon>Halieaceae</taxon>
        <taxon>Kineobactrum</taxon>
    </lineage>
</organism>